<accession>A0A0K1EAN5</accession>
<keyword evidence="2" id="KW-0186">Copper</keyword>
<evidence type="ECO:0000256" key="1">
    <source>
        <dbReference type="ARBA" id="ARBA00010996"/>
    </source>
</evidence>
<keyword evidence="2" id="KW-0479">Metal-binding</keyword>
<dbReference type="Pfam" id="PF02630">
    <property type="entry name" value="SCO1-SenC"/>
    <property type="match status" value="1"/>
</dbReference>
<sequence>MRRAMALVAVALTVIGPSSAPAAEKTPQVERTKIGGVTPAEEAAAEKYFGNTELLDQNGRARHFFNDLLRRRKVLINFAFTSCSGACPVMAQNLVRVQELLRQQGEQATILTITVDPENDTPAVLKQYAAKYKAGPGWFFLTGTPENVTSVLERLGGKVRQPSEHTAKLLIGDTSTGMWVKTVATESPETIAHLVKHLNDPK</sequence>
<dbReference type="PANTHER" id="PTHR12151:SF25">
    <property type="entry name" value="LINALOOL DEHYDRATASE_ISOMERASE DOMAIN-CONTAINING PROTEIN"/>
    <property type="match status" value="1"/>
</dbReference>
<dbReference type="CDD" id="cd02968">
    <property type="entry name" value="SCO"/>
    <property type="match status" value="1"/>
</dbReference>
<protein>
    <submittedName>
        <fullName evidence="5">Photosynthetic protein synthase I</fullName>
    </submittedName>
</protein>
<dbReference type="InterPro" id="IPR036249">
    <property type="entry name" value="Thioredoxin-like_sf"/>
</dbReference>
<keyword evidence="4" id="KW-0732">Signal</keyword>
<organism evidence="5 6">
    <name type="scientific">Chondromyces crocatus</name>
    <dbReference type="NCBI Taxonomy" id="52"/>
    <lineage>
        <taxon>Bacteria</taxon>
        <taxon>Pseudomonadati</taxon>
        <taxon>Myxococcota</taxon>
        <taxon>Polyangia</taxon>
        <taxon>Polyangiales</taxon>
        <taxon>Polyangiaceae</taxon>
        <taxon>Chondromyces</taxon>
    </lineage>
</organism>
<dbReference type="AlphaFoldDB" id="A0A0K1EAN5"/>
<feature type="binding site" evidence="2">
    <location>
        <position position="87"/>
    </location>
    <ligand>
        <name>Cu cation</name>
        <dbReference type="ChEBI" id="CHEBI:23378"/>
    </ligand>
</feature>
<dbReference type="PATRIC" id="fig|52.7.peg.1895"/>
<dbReference type="Proteomes" id="UP000067626">
    <property type="component" value="Chromosome"/>
</dbReference>
<comment type="similarity">
    <text evidence="1">Belongs to the SCO1/2 family.</text>
</comment>
<dbReference type="EMBL" id="CP012159">
    <property type="protein sequence ID" value="AKT37623.1"/>
    <property type="molecule type" value="Genomic_DNA"/>
</dbReference>
<dbReference type="PANTHER" id="PTHR12151">
    <property type="entry name" value="ELECTRON TRANSPORT PROTIN SCO1/SENC FAMILY MEMBER"/>
    <property type="match status" value="1"/>
</dbReference>
<proteinExistence type="inferred from homology"/>
<feature type="binding site" evidence="2">
    <location>
        <position position="83"/>
    </location>
    <ligand>
        <name>Cu cation</name>
        <dbReference type="ChEBI" id="CHEBI:23378"/>
    </ligand>
</feature>
<dbReference type="KEGG" id="ccro:CMC5_017650"/>
<feature type="chain" id="PRO_5005459167" evidence="4">
    <location>
        <begin position="23"/>
        <end position="202"/>
    </location>
</feature>
<dbReference type="OrthoDB" id="9790194at2"/>
<dbReference type="Gene3D" id="3.40.30.10">
    <property type="entry name" value="Glutaredoxin"/>
    <property type="match status" value="1"/>
</dbReference>
<dbReference type="InterPro" id="IPR003782">
    <property type="entry name" value="SCO1/SenC"/>
</dbReference>
<evidence type="ECO:0000256" key="2">
    <source>
        <dbReference type="PIRSR" id="PIRSR603782-1"/>
    </source>
</evidence>
<evidence type="ECO:0000313" key="6">
    <source>
        <dbReference type="Proteomes" id="UP000067626"/>
    </source>
</evidence>
<feature type="disulfide bond" description="Redox-active" evidence="3">
    <location>
        <begin position="83"/>
        <end position="87"/>
    </location>
</feature>
<gene>
    <name evidence="5" type="ORF">CMC5_017650</name>
</gene>
<keyword evidence="6" id="KW-1185">Reference proteome</keyword>
<evidence type="ECO:0000313" key="5">
    <source>
        <dbReference type="EMBL" id="AKT37623.1"/>
    </source>
</evidence>
<evidence type="ECO:0000256" key="4">
    <source>
        <dbReference type="SAM" id="SignalP"/>
    </source>
</evidence>
<feature type="signal peptide" evidence="4">
    <location>
        <begin position="1"/>
        <end position="22"/>
    </location>
</feature>
<keyword evidence="3" id="KW-1015">Disulfide bond</keyword>
<dbReference type="SUPFAM" id="SSF52833">
    <property type="entry name" value="Thioredoxin-like"/>
    <property type="match status" value="1"/>
</dbReference>
<dbReference type="STRING" id="52.CMC5_017650"/>
<reference evidence="5 6" key="1">
    <citation type="submission" date="2015-07" db="EMBL/GenBank/DDBJ databases">
        <title>Genome analysis of myxobacterium Chondromyces crocatus Cm c5 reveals a high potential for natural compound synthesis and the genetic basis for the loss of fruiting body formation.</title>
        <authorList>
            <person name="Zaburannyi N."/>
            <person name="Bunk B."/>
            <person name="Maier J."/>
            <person name="Overmann J."/>
            <person name="Mueller R."/>
        </authorList>
    </citation>
    <scope>NUCLEOTIDE SEQUENCE [LARGE SCALE GENOMIC DNA]</scope>
    <source>
        <strain evidence="5 6">Cm c5</strain>
    </source>
</reference>
<name>A0A0K1EAN5_CHOCO</name>
<dbReference type="GO" id="GO:0046872">
    <property type="term" value="F:metal ion binding"/>
    <property type="evidence" value="ECO:0007669"/>
    <property type="project" value="UniProtKB-KW"/>
</dbReference>
<evidence type="ECO:0000256" key="3">
    <source>
        <dbReference type="PIRSR" id="PIRSR603782-2"/>
    </source>
</evidence>